<dbReference type="Pfam" id="PF13193">
    <property type="entry name" value="AMP-binding_C"/>
    <property type="match status" value="1"/>
</dbReference>
<dbReference type="Gene3D" id="3.30.300.30">
    <property type="match status" value="1"/>
</dbReference>
<organism evidence="5 6">
    <name type="scientific">Amycolatopsis rhizosphaerae</name>
    <dbReference type="NCBI Taxonomy" id="2053003"/>
    <lineage>
        <taxon>Bacteria</taxon>
        <taxon>Bacillati</taxon>
        <taxon>Actinomycetota</taxon>
        <taxon>Actinomycetes</taxon>
        <taxon>Pseudonocardiales</taxon>
        <taxon>Pseudonocardiaceae</taxon>
        <taxon>Amycolatopsis</taxon>
    </lineage>
</organism>
<dbReference type="Gene3D" id="3.40.50.12780">
    <property type="entry name" value="N-terminal domain of ligase-like"/>
    <property type="match status" value="1"/>
</dbReference>
<dbReference type="Proteomes" id="UP000320011">
    <property type="component" value="Unassembled WGS sequence"/>
</dbReference>
<dbReference type="InterPro" id="IPR020845">
    <property type="entry name" value="AMP-binding_CS"/>
</dbReference>
<dbReference type="PROSITE" id="PS00455">
    <property type="entry name" value="AMP_BINDING"/>
    <property type="match status" value="1"/>
</dbReference>
<dbReference type="PANTHER" id="PTHR43767">
    <property type="entry name" value="LONG-CHAIN-FATTY-ACID--COA LIGASE"/>
    <property type="match status" value="1"/>
</dbReference>
<proteinExistence type="inferred from homology"/>
<reference evidence="5 6" key="2">
    <citation type="submission" date="2019-08" db="EMBL/GenBank/DDBJ databases">
        <title>Amycolatopsis acidicola sp. nov., isolated from peat swamp forest soil.</title>
        <authorList>
            <person name="Srisuk N."/>
        </authorList>
    </citation>
    <scope>NUCLEOTIDE SEQUENCE [LARGE SCALE GENOMIC DNA]</scope>
    <source>
        <strain evidence="5 6">TBRC 6029</strain>
    </source>
</reference>
<dbReference type="InterPro" id="IPR050237">
    <property type="entry name" value="ATP-dep_AMP-bd_enzyme"/>
</dbReference>
<feature type="domain" description="AMP-binding enzyme C-terminal" evidence="4">
    <location>
        <begin position="397"/>
        <end position="472"/>
    </location>
</feature>
<dbReference type="InterPro" id="IPR045851">
    <property type="entry name" value="AMP-bd_C_sf"/>
</dbReference>
<comment type="caution">
    <text evidence="5">The sequence shown here is derived from an EMBL/GenBank/DDBJ whole genome shotgun (WGS) entry which is preliminary data.</text>
</comment>
<keyword evidence="2 5" id="KW-0436">Ligase</keyword>
<dbReference type="FunFam" id="3.30.300.30:FF:000008">
    <property type="entry name" value="2,3-dihydroxybenzoate-AMP ligase"/>
    <property type="match status" value="1"/>
</dbReference>
<dbReference type="RefSeq" id="WP_144592706.1">
    <property type="nucleotide sequence ID" value="NZ_VJWX01000546.1"/>
</dbReference>
<protein>
    <submittedName>
        <fullName evidence="5">Long-chain fatty acid--CoA ligase</fullName>
    </submittedName>
</protein>
<evidence type="ECO:0000259" key="4">
    <source>
        <dbReference type="Pfam" id="PF13193"/>
    </source>
</evidence>
<reference evidence="5 6" key="1">
    <citation type="submission" date="2019-07" db="EMBL/GenBank/DDBJ databases">
        <authorList>
            <person name="Duangmal K."/>
            <person name="Teo W.F.A."/>
        </authorList>
    </citation>
    <scope>NUCLEOTIDE SEQUENCE [LARGE SCALE GENOMIC DNA]</scope>
    <source>
        <strain evidence="5 6">TBRC 6029</strain>
    </source>
</reference>
<gene>
    <name evidence="5" type="ORF">FNH05_32700</name>
</gene>
<sequence>MPHIAGLPDFRAGKNPSGPCLADDREKLDNAAFLRRVRGAAAVLRAHGIGPGDVVAVVLPNRLDLVVAMFAAWRLGAAVTPVNPQLTDVEARHQIEDSGARVVITEEPGRPIGTLDVTALSTGEHTEEDSEPVAPREDALALLIYTSGTTGRPKGVMLDHANVAAMCGMITDGLALDENEHSLLILPLFHVNGIVVSVLSPLLAGGRATIAGRFSPATFFDAVERARPTYFSAVPAIYAMLVSLPPEVRPDTSSLRRVICGAAPMPAELIARFENRFGVPIVEGYGLSEGTCASTLNPPSGPRKPGTVGLPLPGQTVAVMDADGNLIDDGSAGEVVVRGPNVMRGYLGLPDETARTIVDGWLHTGDVGRFDEDGYLVLVDRIKDMIIRGGENIYPKEIENVLHAHPAVLEAAVVGAPDLVLGEVPVAHVALLPGAAVTTGELIDHCRASLARIKVPVDVLVTTTLPKNPVGKIDKPRLRAAMRP</sequence>
<accession>A0A558AIA0</accession>
<dbReference type="EMBL" id="VJWX01000546">
    <property type="protein sequence ID" value="TVT23990.1"/>
    <property type="molecule type" value="Genomic_DNA"/>
</dbReference>
<evidence type="ECO:0000259" key="3">
    <source>
        <dbReference type="Pfam" id="PF00501"/>
    </source>
</evidence>
<dbReference type="AlphaFoldDB" id="A0A558AIA0"/>
<dbReference type="OrthoDB" id="9803968at2"/>
<evidence type="ECO:0000313" key="5">
    <source>
        <dbReference type="EMBL" id="TVT23990.1"/>
    </source>
</evidence>
<evidence type="ECO:0000256" key="1">
    <source>
        <dbReference type="ARBA" id="ARBA00006432"/>
    </source>
</evidence>
<dbReference type="InterPro" id="IPR000873">
    <property type="entry name" value="AMP-dep_synth/lig_dom"/>
</dbReference>
<dbReference type="GO" id="GO:0016878">
    <property type="term" value="F:acid-thiol ligase activity"/>
    <property type="evidence" value="ECO:0007669"/>
    <property type="project" value="UniProtKB-ARBA"/>
</dbReference>
<dbReference type="Pfam" id="PF00501">
    <property type="entry name" value="AMP-binding"/>
    <property type="match status" value="1"/>
</dbReference>
<dbReference type="InterPro" id="IPR042099">
    <property type="entry name" value="ANL_N_sf"/>
</dbReference>
<name>A0A558AIA0_9PSEU</name>
<keyword evidence="6" id="KW-1185">Reference proteome</keyword>
<dbReference type="SUPFAM" id="SSF56801">
    <property type="entry name" value="Acetyl-CoA synthetase-like"/>
    <property type="match status" value="1"/>
</dbReference>
<comment type="similarity">
    <text evidence="1">Belongs to the ATP-dependent AMP-binding enzyme family.</text>
</comment>
<evidence type="ECO:0000256" key="2">
    <source>
        <dbReference type="ARBA" id="ARBA00022598"/>
    </source>
</evidence>
<dbReference type="PANTHER" id="PTHR43767:SF1">
    <property type="entry name" value="NONRIBOSOMAL PEPTIDE SYNTHASE PES1 (EUROFUNG)-RELATED"/>
    <property type="match status" value="1"/>
</dbReference>
<feature type="domain" description="AMP-dependent synthetase/ligase" evidence="3">
    <location>
        <begin position="11"/>
        <end position="347"/>
    </location>
</feature>
<dbReference type="InterPro" id="IPR025110">
    <property type="entry name" value="AMP-bd_C"/>
</dbReference>
<evidence type="ECO:0000313" key="6">
    <source>
        <dbReference type="Proteomes" id="UP000320011"/>
    </source>
</evidence>